<organism evidence="1 2">
    <name type="scientific">Streptomyces coffeae</name>
    <dbReference type="NCBI Taxonomy" id="621382"/>
    <lineage>
        <taxon>Bacteria</taxon>
        <taxon>Bacillati</taxon>
        <taxon>Actinomycetota</taxon>
        <taxon>Actinomycetes</taxon>
        <taxon>Kitasatosporales</taxon>
        <taxon>Streptomycetaceae</taxon>
        <taxon>Streptomyces</taxon>
    </lineage>
</organism>
<evidence type="ECO:0000313" key="2">
    <source>
        <dbReference type="Proteomes" id="UP000634229"/>
    </source>
</evidence>
<dbReference type="EMBL" id="JAERRF010000029">
    <property type="protein sequence ID" value="MBL1101499.1"/>
    <property type="molecule type" value="Genomic_DNA"/>
</dbReference>
<protein>
    <submittedName>
        <fullName evidence="1">Uncharacterized protein</fullName>
    </submittedName>
</protein>
<dbReference type="Proteomes" id="UP000634229">
    <property type="component" value="Unassembled WGS sequence"/>
</dbReference>
<dbReference type="Gene3D" id="3.50.50.60">
    <property type="entry name" value="FAD/NAD(P)-binding domain"/>
    <property type="match status" value="1"/>
</dbReference>
<sequence length="65" mass="6905">MRAVVDAGDETFLVGLTERASLRRRHGGRVVPPGDAAYPAFPTIGQGTVRIVEDAMAPATRLSAR</sequence>
<evidence type="ECO:0000313" key="1">
    <source>
        <dbReference type="EMBL" id="MBL1101499.1"/>
    </source>
</evidence>
<keyword evidence="2" id="KW-1185">Reference proteome</keyword>
<dbReference type="InterPro" id="IPR036188">
    <property type="entry name" value="FAD/NAD-bd_sf"/>
</dbReference>
<gene>
    <name evidence="1" type="ORF">JK363_33540</name>
</gene>
<proteinExistence type="predicted"/>
<reference evidence="1 2" key="1">
    <citation type="submission" date="2021-01" db="EMBL/GenBank/DDBJ databases">
        <title>WGS of actinomycetes isolated from Thailand.</title>
        <authorList>
            <person name="Thawai C."/>
        </authorList>
    </citation>
    <scope>NUCLEOTIDE SEQUENCE [LARGE SCALE GENOMIC DNA]</scope>
    <source>
        <strain evidence="1 2">CA1R205</strain>
    </source>
</reference>
<dbReference type="Gene3D" id="3.30.9.30">
    <property type="match status" value="1"/>
</dbReference>
<accession>A0ABS1NN99</accession>
<dbReference type="RefSeq" id="WP_201881112.1">
    <property type="nucleotide sequence ID" value="NZ_JAERRF010000029.1"/>
</dbReference>
<name>A0ABS1NN99_9ACTN</name>
<comment type="caution">
    <text evidence="1">The sequence shown here is derived from an EMBL/GenBank/DDBJ whole genome shotgun (WGS) entry which is preliminary data.</text>
</comment>